<gene>
    <name evidence="2" type="ORF">F8B43_1374</name>
</gene>
<protein>
    <submittedName>
        <fullName evidence="2">Mobile element protein</fullName>
    </submittedName>
</protein>
<evidence type="ECO:0000256" key="1">
    <source>
        <dbReference type="SAM" id="MobiDB-lite"/>
    </source>
</evidence>
<evidence type="ECO:0000313" key="3">
    <source>
        <dbReference type="Proteomes" id="UP000469949"/>
    </source>
</evidence>
<evidence type="ECO:0000313" key="2">
    <source>
        <dbReference type="EMBL" id="KAB7785973.1"/>
    </source>
</evidence>
<comment type="caution">
    <text evidence="2">The sequence shown here is derived from an EMBL/GenBank/DDBJ whole genome shotgun (WGS) entry which is preliminary data.</text>
</comment>
<dbReference type="Proteomes" id="UP000469949">
    <property type="component" value="Unassembled WGS sequence"/>
</dbReference>
<sequence length="48" mass="5218">MRAAAKRHGIGPPTVQTWRDRKTTADAATGPKEPRSTVLTPEEETTEA</sequence>
<dbReference type="EMBL" id="WEKV01000008">
    <property type="protein sequence ID" value="KAB7785973.1"/>
    <property type="molecule type" value="Genomic_DNA"/>
</dbReference>
<organism evidence="2 3">
    <name type="scientific">Methylorubrum populi</name>
    <dbReference type="NCBI Taxonomy" id="223967"/>
    <lineage>
        <taxon>Bacteria</taxon>
        <taxon>Pseudomonadati</taxon>
        <taxon>Pseudomonadota</taxon>
        <taxon>Alphaproteobacteria</taxon>
        <taxon>Hyphomicrobiales</taxon>
        <taxon>Methylobacteriaceae</taxon>
        <taxon>Methylorubrum</taxon>
    </lineage>
</organism>
<dbReference type="AlphaFoldDB" id="A0A833J773"/>
<proteinExistence type="predicted"/>
<name>A0A833J773_9HYPH</name>
<accession>A0A833J773</accession>
<reference evidence="2 3" key="1">
    <citation type="submission" date="2019-10" db="EMBL/GenBank/DDBJ databases">
        <title>Draft Genome Sequence of the Caffeine Degrading Methylotroph Methylorubrum populi PINKEL.</title>
        <authorList>
            <person name="Dawson S.C."/>
            <person name="Zhang X."/>
            <person name="Wright M.E."/>
            <person name="Sharma G."/>
            <person name="Langner J.T."/>
            <person name="Ditty J.L."/>
            <person name="Subuyuj G.A."/>
        </authorList>
    </citation>
    <scope>NUCLEOTIDE SEQUENCE [LARGE SCALE GENOMIC DNA]</scope>
    <source>
        <strain evidence="2 3">Pinkel</strain>
    </source>
</reference>
<feature type="region of interest" description="Disordered" evidence="1">
    <location>
        <begin position="1"/>
        <end position="48"/>
    </location>
</feature>